<dbReference type="PANTHER" id="PTHR11601:SF34">
    <property type="entry name" value="CYSTEINE DESULFURASE"/>
    <property type="match status" value="1"/>
</dbReference>
<organism evidence="13 14">
    <name type="scientific">Anoxybacter fermentans</name>
    <dbReference type="NCBI Taxonomy" id="1323375"/>
    <lineage>
        <taxon>Bacteria</taxon>
        <taxon>Bacillati</taxon>
        <taxon>Bacillota</taxon>
        <taxon>Clostridia</taxon>
        <taxon>Halanaerobiales</taxon>
        <taxon>Anoxybacter</taxon>
    </lineage>
</organism>
<comment type="catalytic activity">
    <reaction evidence="10">
        <text>(sulfur carrier)-H + L-cysteine = (sulfur carrier)-SH + L-alanine</text>
        <dbReference type="Rhea" id="RHEA:43892"/>
        <dbReference type="Rhea" id="RHEA-COMP:14737"/>
        <dbReference type="Rhea" id="RHEA-COMP:14739"/>
        <dbReference type="ChEBI" id="CHEBI:29917"/>
        <dbReference type="ChEBI" id="CHEBI:35235"/>
        <dbReference type="ChEBI" id="CHEBI:57972"/>
        <dbReference type="ChEBI" id="CHEBI:64428"/>
        <dbReference type="EC" id="2.8.1.7"/>
    </reaction>
</comment>
<dbReference type="EMBL" id="CP016379">
    <property type="protein sequence ID" value="AZR72162.1"/>
    <property type="molecule type" value="Genomic_DNA"/>
</dbReference>
<dbReference type="InterPro" id="IPR020578">
    <property type="entry name" value="Aminotrans_V_PyrdxlP_BS"/>
</dbReference>
<dbReference type="InterPro" id="IPR015422">
    <property type="entry name" value="PyrdxlP-dep_Trfase_small"/>
</dbReference>
<dbReference type="Gene3D" id="3.90.1150.10">
    <property type="entry name" value="Aspartate Aminotransferase, domain 1"/>
    <property type="match status" value="1"/>
</dbReference>
<evidence type="ECO:0000259" key="12">
    <source>
        <dbReference type="Pfam" id="PF00266"/>
    </source>
</evidence>
<dbReference type="GO" id="GO:0046872">
    <property type="term" value="F:metal ion binding"/>
    <property type="evidence" value="ECO:0007669"/>
    <property type="project" value="UniProtKB-KW"/>
</dbReference>
<evidence type="ECO:0000256" key="7">
    <source>
        <dbReference type="ARBA" id="ARBA00022898"/>
    </source>
</evidence>
<keyword evidence="6" id="KW-0479">Metal-binding</keyword>
<dbReference type="InterPro" id="IPR015421">
    <property type="entry name" value="PyrdxlP-dep_Trfase_major"/>
</dbReference>
<dbReference type="EC" id="2.8.1.7" evidence="3"/>
<sequence length="372" mass="41383">MIYLDNSATTKIDPRVLKAMLPYLQEEYGNPSAKYYTLAENAKRAVEKSRENLAKLINCEPDELIFTSGASESNNFILKGIADFYSNKGNHIITSLVEHSSILETCNYLESKGFEVTYLGVNQYGQVDPNELKKVITKKTILVSIIWGNNEIGTLNKIKEIGQICREHNVFFHSDATQVLGKIKIDVQDVPVDFLSFSAHKLYGPKGIGACFIRKDELGLKREITPLIHGGGQEFGYRAGTLCTHNIVGFGKAAEIAYNEMDNYIPNIIKLENELKAKLESEIKGIKFNGHPIEKIPGILSVTIPGVNNELLIRKLKNQVAFSTGSACSFNKPSKVLLAIGMNLKEIRNTIRISIGKFNSDIQKIPELIKSC</sequence>
<feature type="domain" description="Aminotransferase class V" evidence="12">
    <location>
        <begin position="2"/>
        <end position="360"/>
    </location>
</feature>
<evidence type="ECO:0000256" key="1">
    <source>
        <dbReference type="ARBA" id="ARBA00001933"/>
    </source>
</evidence>
<evidence type="ECO:0000256" key="10">
    <source>
        <dbReference type="ARBA" id="ARBA00050776"/>
    </source>
</evidence>
<dbReference type="KEGG" id="aft:BBF96_01380"/>
<comment type="cofactor">
    <cofactor evidence="1 11">
        <name>pyridoxal 5'-phosphate</name>
        <dbReference type="ChEBI" id="CHEBI:597326"/>
    </cofactor>
</comment>
<dbReference type="Pfam" id="PF00266">
    <property type="entry name" value="Aminotran_5"/>
    <property type="match status" value="1"/>
</dbReference>
<dbReference type="OrthoDB" id="9808002at2"/>
<evidence type="ECO:0000256" key="4">
    <source>
        <dbReference type="ARBA" id="ARBA00022679"/>
    </source>
</evidence>
<reference evidence="13 14" key="1">
    <citation type="submission" date="2016-07" db="EMBL/GenBank/DDBJ databases">
        <title>Genome and transcriptome analysis of iron-reducing fermentative bacteria Anoxybacter fermentans.</title>
        <authorList>
            <person name="Zeng X."/>
            <person name="Shao Z."/>
        </authorList>
    </citation>
    <scope>NUCLEOTIDE SEQUENCE [LARGE SCALE GENOMIC DNA]</scope>
    <source>
        <strain evidence="13 14">DY22613</strain>
    </source>
</reference>
<evidence type="ECO:0000256" key="9">
    <source>
        <dbReference type="ARBA" id="ARBA00023014"/>
    </source>
</evidence>
<keyword evidence="4" id="KW-0808">Transferase</keyword>
<gene>
    <name evidence="13" type="ORF">BBF96_01380</name>
</gene>
<proteinExistence type="inferred from homology"/>
<dbReference type="GO" id="GO:0031071">
    <property type="term" value="F:cysteine desulfurase activity"/>
    <property type="evidence" value="ECO:0007669"/>
    <property type="project" value="UniProtKB-EC"/>
</dbReference>
<evidence type="ECO:0000256" key="2">
    <source>
        <dbReference type="ARBA" id="ARBA00006490"/>
    </source>
</evidence>
<name>A0A3Q9HNR4_9FIRM</name>
<dbReference type="Gene3D" id="3.40.640.10">
    <property type="entry name" value="Type I PLP-dependent aspartate aminotransferase-like (Major domain)"/>
    <property type="match status" value="1"/>
</dbReference>
<accession>A0A3Q9HNR4</accession>
<evidence type="ECO:0000256" key="3">
    <source>
        <dbReference type="ARBA" id="ARBA00012239"/>
    </source>
</evidence>
<dbReference type="InterPro" id="IPR015424">
    <property type="entry name" value="PyrdxlP-dep_Trfase"/>
</dbReference>
<dbReference type="InterPro" id="IPR000192">
    <property type="entry name" value="Aminotrans_V_dom"/>
</dbReference>
<evidence type="ECO:0000256" key="8">
    <source>
        <dbReference type="ARBA" id="ARBA00023004"/>
    </source>
</evidence>
<dbReference type="SUPFAM" id="SSF53383">
    <property type="entry name" value="PLP-dependent transferases"/>
    <property type="match status" value="1"/>
</dbReference>
<dbReference type="RefSeq" id="WP_127015492.1">
    <property type="nucleotide sequence ID" value="NZ_CP016379.1"/>
</dbReference>
<protein>
    <recommendedName>
        <fullName evidence="3">cysteine desulfurase</fullName>
        <ecNumber evidence="3">2.8.1.7</ecNumber>
    </recommendedName>
</protein>
<keyword evidence="9" id="KW-0411">Iron-sulfur</keyword>
<evidence type="ECO:0000256" key="11">
    <source>
        <dbReference type="RuleBase" id="RU004504"/>
    </source>
</evidence>
<dbReference type="AlphaFoldDB" id="A0A3Q9HNR4"/>
<dbReference type="GO" id="GO:0051537">
    <property type="term" value="F:2 iron, 2 sulfur cluster binding"/>
    <property type="evidence" value="ECO:0007669"/>
    <property type="project" value="UniProtKB-KW"/>
</dbReference>
<evidence type="ECO:0000256" key="5">
    <source>
        <dbReference type="ARBA" id="ARBA00022714"/>
    </source>
</evidence>
<dbReference type="PROSITE" id="PS00595">
    <property type="entry name" value="AA_TRANSFER_CLASS_5"/>
    <property type="match status" value="1"/>
</dbReference>
<dbReference type="Proteomes" id="UP000267250">
    <property type="component" value="Chromosome"/>
</dbReference>
<evidence type="ECO:0000313" key="14">
    <source>
        <dbReference type="Proteomes" id="UP000267250"/>
    </source>
</evidence>
<evidence type="ECO:0000313" key="13">
    <source>
        <dbReference type="EMBL" id="AZR72162.1"/>
    </source>
</evidence>
<evidence type="ECO:0000256" key="6">
    <source>
        <dbReference type="ARBA" id="ARBA00022723"/>
    </source>
</evidence>
<dbReference type="PIRSF" id="PIRSF005572">
    <property type="entry name" value="NifS"/>
    <property type="match status" value="1"/>
</dbReference>
<keyword evidence="8" id="KW-0408">Iron</keyword>
<keyword evidence="14" id="KW-1185">Reference proteome</keyword>
<keyword evidence="5" id="KW-0001">2Fe-2S</keyword>
<comment type="similarity">
    <text evidence="2">Belongs to the class-V pyridoxal-phosphate-dependent aminotransferase family. NifS/IscS subfamily.</text>
</comment>
<keyword evidence="7" id="KW-0663">Pyridoxal phosphate</keyword>
<dbReference type="InterPro" id="IPR016454">
    <property type="entry name" value="Cysteine_dSase"/>
</dbReference>
<dbReference type="PANTHER" id="PTHR11601">
    <property type="entry name" value="CYSTEINE DESULFURYLASE FAMILY MEMBER"/>
    <property type="match status" value="1"/>
</dbReference>
<dbReference type="FunFam" id="3.40.640.10:FF:000003">
    <property type="entry name" value="Cysteine desulfurase IscS"/>
    <property type="match status" value="1"/>
</dbReference>